<evidence type="ECO:0000256" key="5">
    <source>
        <dbReference type="ARBA" id="ARBA00022840"/>
    </source>
</evidence>
<dbReference type="Gene3D" id="1.20.5.4820">
    <property type="match status" value="1"/>
</dbReference>
<dbReference type="FunFam" id="1.10.10.820:FF:000001">
    <property type="entry name" value="Myosin heavy chain"/>
    <property type="match status" value="1"/>
</dbReference>
<evidence type="ECO:0000256" key="8">
    <source>
        <dbReference type="ARBA" id="ARBA00023203"/>
    </source>
</evidence>
<feature type="region of interest" description="Disordered" evidence="12">
    <location>
        <begin position="569"/>
        <end position="605"/>
    </location>
</feature>
<dbReference type="GO" id="GO:0007015">
    <property type="term" value="P:actin filament organization"/>
    <property type="evidence" value="ECO:0007669"/>
    <property type="project" value="TreeGrafter"/>
</dbReference>
<dbReference type="GO" id="GO:0005737">
    <property type="term" value="C:cytoplasm"/>
    <property type="evidence" value="ECO:0007669"/>
    <property type="project" value="TreeGrafter"/>
</dbReference>
<dbReference type="PRINTS" id="PR00193">
    <property type="entry name" value="MYOSINHEAVY"/>
</dbReference>
<feature type="compositionally biased region" description="Low complexity" evidence="12">
    <location>
        <begin position="967"/>
        <end position="988"/>
    </location>
</feature>
<evidence type="ECO:0008006" key="16">
    <source>
        <dbReference type="Google" id="ProtNLM"/>
    </source>
</evidence>
<dbReference type="Gene3D" id="1.20.120.720">
    <property type="entry name" value="Myosin VI head, motor domain, U50 subdomain"/>
    <property type="match status" value="2"/>
</dbReference>
<keyword evidence="1" id="KW-0479">Metal-binding</keyword>
<proteinExistence type="inferred from homology"/>
<dbReference type="GO" id="GO:0016459">
    <property type="term" value="C:myosin complex"/>
    <property type="evidence" value="ECO:0007669"/>
    <property type="project" value="UniProtKB-KW"/>
</dbReference>
<feature type="binding site" evidence="10">
    <location>
        <begin position="161"/>
        <end position="168"/>
    </location>
    <ligand>
        <name>ATP</name>
        <dbReference type="ChEBI" id="CHEBI:30616"/>
    </ligand>
</feature>
<feature type="domain" description="FYVE-type" evidence="13">
    <location>
        <begin position="1369"/>
        <end position="1432"/>
    </location>
</feature>
<dbReference type="GO" id="GO:0008270">
    <property type="term" value="F:zinc ion binding"/>
    <property type="evidence" value="ECO:0007669"/>
    <property type="project" value="UniProtKB-KW"/>
</dbReference>
<dbReference type="EMBL" id="KI913965">
    <property type="protein sequence ID" value="ETW00339.1"/>
    <property type="molecule type" value="Genomic_DNA"/>
</dbReference>
<keyword evidence="5 10" id="KW-0067">ATP-binding</keyword>
<dbReference type="Pfam" id="PF00063">
    <property type="entry name" value="Myosin_head"/>
    <property type="match status" value="1"/>
</dbReference>
<evidence type="ECO:0000256" key="10">
    <source>
        <dbReference type="PROSITE-ProRule" id="PRU00782"/>
    </source>
</evidence>
<keyword evidence="4" id="KW-0862">Zinc</keyword>
<dbReference type="Gene3D" id="1.20.58.530">
    <property type="match status" value="2"/>
</dbReference>
<dbReference type="Gene3D" id="3.30.40.10">
    <property type="entry name" value="Zinc/RING finger domain, C3HC4 (zinc finger)"/>
    <property type="match status" value="1"/>
</dbReference>
<keyword evidence="2 10" id="KW-0547">Nucleotide-binding</keyword>
<feature type="domain" description="Myosin motor" evidence="14">
    <location>
        <begin position="66"/>
        <end position="858"/>
    </location>
</feature>
<evidence type="ECO:0000256" key="7">
    <source>
        <dbReference type="ARBA" id="ARBA00023175"/>
    </source>
</evidence>
<dbReference type="Gene3D" id="3.40.850.10">
    <property type="entry name" value="Kinesin motor domain"/>
    <property type="match status" value="2"/>
</dbReference>
<dbReference type="Pfam" id="PF01363">
    <property type="entry name" value="FYVE"/>
    <property type="match status" value="1"/>
</dbReference>
<feature type="coiled-coil region" evidence="11">
    <location>
        <begin position="1173"/>
        <end position="1200"/>
    </location>
</feature>
<evidence type="ECO:0000256" key="2">
    <source>
        <dbReference type="ARBA" id="ARBA00022741"/>
    </source>
</evidence>
<dbReference type="eggNOG" id="KOG1818">
    <property type="taxonomic scope" value="Eukaryota"/>
</dbReference>
<dbReference type="RefSeq" id="XP_008871364.1">
    <property type="nucleotide sequence ID" value="XM_008873142.1"/>
</dbReference>
<dbReference type="eggNOG" id="KOG0160">
    <property type="taxonomic scope" value="Eukaryota"/>
</dbReference>
<keyword evidence="6 10" id="KW-0518">Myosin</keyword>
<name>A0A024U268_9STRA</name>
<dbReference type="VEuPathDB" id="FungiDB:H310_07706"/>
<dbReference type="InterPro" id="IPR036961">
    <property type="entry name" value="Kinesin_motor_dom_sf"/>
</dbReference>
<dbReference type="PROSITE" id="PS50178">
    <property type="entry name" value="ZF_FYVE"/>
    <property type="match status" value="1"/>
</dbReference>
<dbReference type="InterPro" id="IPR027417">
    <property type="entry name" value="P-loop_NTPase"/>
</dbReference>
<evidence type="ECO:0000256" key="4">
    <source>
        <dbReference type="ARBA" id="ARBA00022833"/>
    </source>
</evidence>
<evidence type="ECO:0000259" key="14">
    <source>
        <dbReference type="PROSITE" id="PS51456"/>
    </source>
</evidence>
<keyword evidence="11" id="KW-0175">Coiled coil</keyword>
<protein>
    <recommendedName>
        <fullName evidence="16">Myosin motor domain-containing protein</fullName>
    </recommendedName>
</protein>
<dbReference type="InterPro" id="IPR000306">
    <property type="entry name" value="Znf_FYVE"/>
</dbReference>
<feature type="region of interest" description="Actin-binding" evidence="10">
    <location>
        <begin position="704"/>
        <end position="726"/>
    </location>
</feature>
<dbReference type="PANTHER" id="PTHR13140:SF845">
    <property type="entry name" value="MYOSIN-LIKE PROTEIN"/>
    <property type="match status" value="1"/>
</dbReference>
<dbReference type="GO" id="GO:0000146">
    <property type="term" value="F:microfilament motor activity"/>
    <property type="evidence" value="ECO:0007669"/>
    <property type="project" value="TreeGrafter"/>
</dbReference>
<dbReference type="SMART" id="SM00242">
    <property type="entry name" value="MYSc"/>
    <property type="match status" value="1"/>
</dbReference>
<evidence type="ECO:0000256" key="11">
    <source>
        <dbReference type="SAM" id="Coils"/>
    </source>
</evidence>
<dbReference type="SUPFAM" id="SSF52540">
    <property type="entry name" value="P-loop containing nucleoside triphosphate hydrolases"/>
    <property type="match status" value="1"/>
</dbReference>
<dbReference type="PROSITE" id="PS51456">
    <property type="entry name" value="MYOSIN_MOTOR"/>
    <property type="match status" value="1"/>
</dbReference>
<feature type="region of interest" description="Disordered" evidence="12">
    <location>
        <begin position="959"/>
        <end position="1014"/>
    </location>
</feature>
<evidence type="ECO:0000256" key="9">
    <source>
        <dbReference type="PROSITE-ProRule" id="PRU00091"/>
    </source>
</evidence>
<accession>A0A024U268</accession>
<dbReference type="GO" id="GO:0005524">
    <property type="term" value="F:ATP binding"/>
    <property type="evidence" value="ECO:0007669"/>
    <property type="project" value="UniProtKB-UniRule"/>
</dbReference>
<evidence type="ECO:0000313" key="15">
    <source>
        <dbReference type="EMBL" id="ETW00339.1"/>
    </source>
</evidence>
<evidence type="ECO:0000256" key="3">
    <source>
        <dbReference type="ARBA" id="ARBA00022771"/>
    </source>
</evidence>
<keyword evidence="7 10" id="KW-0505">Motor protein</keyword>
<evidence type="ECO:0000256" key="12">
    <source>
        <dbReference type="SAM" id="MobiDB-lite"/>
    </source>
</evidence>
<dbReference type="InterPro" id="IPR001609">
    <property type="entry name" value="Myosin_head_motor_dom-like"/>
</dbReference>
<reference evidence="15" key="1">
    <citation type="submission" date="2013-12" db="EMBL/GenBank/DDBJ databases">
        <title>The Genome Sequence of Aphanomyces invadans NJM9701.</title>
        <authorList>
            <consortium name="The Broad Institute Genomics Platform"/>
            <person name="Russ C."/>
            <person name="Tyler B."/>
            <person name="van West P."/>
            <person name="Dieguez-Uribeondo J."/>
            <person name="Young S.K."/>
            <person name="Zeng Q."/>
            <person name="Gargeya S."/>
            <person name="Fitzgerald M."/>
            <person name="Abouelleil A."/>
            <person name="Alvarado L."/>
            <person name="Chapman S.B."/>
            <person name="Gainer-Dewar J."/>
            <person name="Goldberg J."/>
            <person name="Griggs A."/>
            <person name="Gujja S."/>
            <person name="Hansen M."/>
            <person name="Howarth C."/>
            <person name="Imamovic A."/>
            <person name="Ireland A."/>
            <person name="Larimer J."/>
            <person name="McCowan C."/>
            <person name="Murphy C."/>
            <person name="Pearson M."/>
            <person name="Poon T.W."/>
            <person name="Priest M."/>
            <person name="Roberts A."/>
            <person name="Saif S."/>
            <person name="Shea T."/>
            <person name="Sykes S."/>
            <person name="Wortman J."/>
            <person name="Nusbaum C."/>
            <person name="Birren B."/>
        </authorList>
    </citation>
    <scope>NUCLEOTIDE SEQUENCE [LARGE SCALE GENOMIC DNA]</scope>
    <source>
        <strain evidence="15">NJM9701</strain>
    </source>
</reference>
<organism evidence="15">
    <name type="scientific">Aphanomyces invadans</name>
    <dbReference type="NCBI Taxonomy" id="157072"/>
    <lineage>
        <taxon>Eukaryota</taxon>
        <taxon>Sar</taxon>
        <taxon>Stramenopiles</taxon>
        <taxon>Oomycota</taxon>
        <taxon>Saprolegniomycetes</taxon>
        <taxon>Saprolegniales</taxon>
        <taxon>Verrucalvaceae</taxon>
        <taxon>Aphanomyces</taxon>
    </lineage>
</organism>
<dbReference type="SMART" id="SM00064">
    <property type="entry name" value="FYVE"/>
    <property type="match status" value="1"/>
</dbReference>
<dbReference type="InterPro" id="IPR017455">
    <property type="entry name" value="Znf_FYVE-rel"/>
</dbReference>
<dbReference type="OrthoDB" id="6108017at2759"/>
<dbReference type="GO" id="GO:0051015">
    <property type="term" value="F:actin filament binding"/>
    <property type="evidence" value="ECO:0007669"/>
    <property type="project" value="TreeGrafter"/>
</dbReference>
<dbReference type="GeneID" id="20084756"/>
<dbReference type="GO" id="GO:0016020">
    <property type="term" value="C:membrane"/>
    <property type="evidence" value="ECO:0007669"/>
    <property type="project" value="TreeGrafter"/>
</dbReference>
<dbReference type="CDD" id="cd15760">
    <property type="entry name" value="FYVE_scVPS27p_like"/>
    <property type="match status" value="1"/>
</dbReference>
<gene>
    <name evidence="15" type="ORF">H310_07706</name>
</gene>
<evidence type="ECO:0000256" key="1">
    <source>
        <dbReference type="ARBA" id="ARBA00022723"/>
    </source>
</evidence>
<comment type="similarity">
    <text evidence="10">Belongs to the TRAFAC class myosin-kinesin ATPase superfamily. Myosin family.</text>
</comment>
<dbReference type="SUPFAM" id="SSF57903">
    <property type="entry name" value="FYVE/PHD zinc finger"/>
    <property type="match status" value="1"/>
</dbReference>
<sequence>MEVGARVWIEDRDAIWLSAVIEECLDGDFVRARLDDGSVITRPSNGVVNGKLEQIIHLRNDQEDFTTVPDLISLQYLHEPELLYAVCDRYAHDFIYTYIGEILLSFNPFQRLNIYSHKYVQTYATSSDQDASLPPHVFAIAANAYKSLCDDKKNQSILVSGESGAGKTENTKFLMQYLTDVGAMDVSLTTSPCKASMTKRGGSRGKAAAPTAQIQTQILQTNPILEAFGNARTVRNDNSSRFGKFIELQFGDHHKIVGAKLSVYLLEKIRVSHQSDNERNFHIFYELCAGADDELAAALSLSDAEDFALLNESGCFTRRDGVDDAAQFQETSKAFTDMGILQDEQRSIFGIVAALLHLGNVGLDGTTCEASNMEHATIDAESRHHLDTAATLLGVSPMELTQALVTRHVTTTKDKIMVKLSPEQANEAKQSLTQSLFGGLFKWIVSRLSSVIRHDAASVNTIGILDIFGFENLVSNGFEQLCINYANERLQSQFNDLVFAKEQRMYEAEGIEWKYIEYPDNAPCLQLLEDRPMGMWCLLDEEGMLPKGTNEGWITKLYSQYLDDSTTVDDAKVPTSRRQSCPEQGKGKMPSLSQPTPRKPSRPFFSTSSQRVEFQFVVGHFAGRVVYENDTYLEKNQDALPGEALELCRSSSNEIVQSLLQLTGTATASGKRGGASKSRKPPVVLRQPSSIRSTSVSAQFKSQLDDLIQVIGSTQARYIRCVKPNDVHTPRELNKARVVQQLRSGGVLEAVRIARAGYAVRVDHGSFVDAFGFFKPRTSAKKDLQGVCEQIVAAIMLQFYANDAPGIVDIATTVARGQTARIDRQAFHEACGSVGFQLGNSKIFFRKDVYNDLRRFRRQIMARHATLLQRNVRGFLGRKVAAARRRAAAVLQTWMRQCLAYRARVRASVLKLQTWVRSRVAMSKYHRFVRAMETLQKFGRHVLWTTRFQAKVQMRVVMRPPLEIPKPRQTTTPRAKTTPTKKSAAAAPLVSATKANGRSRHGHDDDDDDGQEQRGTGDAVLAALTLQNELLKQELDILRKQTAAQVQIHLNRVDPMPPASHAPTQEYAVFDHPAEHSYGYGHPSMAPPPAFYHPDQFSPPPPAPPAPAFTELEFAHQQIISLSQQLLVTQIKYSNLLMDYNEHLCGYDADKPALSDDAFAMVEALDIPCPATLDCAQEQLRALLRKLHMAQEKLKHLEADMYGQFTNDSGFAVATGAASMLLHPNATKMTRGESIDTVEFTPRRSSEWRPHFDDHIGGSSRQLHSMALPAIHDYDNDECMSEVDNLEYEQKVEELQRQVDLLRMSVMHKPRATNSHGATMAMTASTVSSSRSSIGSMTEGQLADLRRSFGYRPNTPRRLTYHVKDVTTWARDDKCFECKVEFGFFTRRHHCRMCSQSFCHEHSNRRARLVGVGSEDEDEPVRVCDVCFVDICNESRRQEQLQMHVRQYPQRNSVGGAASFSLD</sequence>
<dbReference type="PANTHER" id="PTHR13140">
    <property type="entry name" value="MYOSIN"/>
    <property type="match status" value="1"/>
</dbReference>
<dbReference type="Gene3D" id="1.10.10.820">
    <property type="match status" value="1"/>
</dbReference>
<dbReference type="InterPro" id="IPR011011">
    <property type="entry name" value="Znf_FYVE_PHD"/>
</dbReference>
<dbReference type="InterPro" id="IPR013083">
    <property type="entry name" value="Znf_RING/FYVE/PHD"/>
</dbReference>
<keyword evidence="8 10" id="KW-0009">Actin-binding</keyword>
<dbReference type="STRING" id="157072.A0A024U268"/>
<keyword evidence="3 9" id="KW-0863">Zinc-finger</keyword>
<evidence type="ECO:0000259" key="13">
    <source>
        <dbReference type="PROSITE" id="PS50178"/>
    </source>
</evidence>
<evidence type="ECO:0000256" key="6">
    <source>
        <dbReference type="ARBA" id="ARBA00023123"/>
    </source>
</evidence>